<name>A0A368KTI9_9BACT</name>
<proteinExistence type="predicted"/>
<comment type="caution">
    <text evidence="1">The sequence shown here is derived from an EMBL/GenBank/DDBJ whole genome shotgun (WGS) entry which is preliminary data.</text>
</comment>
<protein>
    <recommendedName>
        <fullName evidence="3">Carboxypeptidase regulatory-like domain-containing protein</fullName>
    </recommendedName>
</protein>
<dbReference type="EMBL" id="QPEX01000011">
    <property type="protein sequence ID" value="RCS52946.1"/>
    <property type="molecule type" value="Genomic_DNA"/>
</dbReference>
<accession>A0A368KTI9</accession>
<organism evidence="1 2">
    <name type="scientific">Bremerella cremea</name>
    <dbReference type="NCBI Taxonomy" id="1031537"/>
    <lineage>
        <taxon>Bacteria</taxon>
        <taxon>Pseudomonadati</taxon>
        <taxon>Planctomycetota</taxon>
        <taxon>Planctomycetia</taxon>
        <taxon>Pirellulales</taxon>
        <taxon>Pirellulaceae</taxon>
        <taxon>Bremerella</taxon>
    </lineage>
</organism>
<dbReference type="AlphaFoldDB" id="A0A368KTI9"/>
<evidence type="ECO:0000313" key="2">
    <source>
        <dbReference type="Proteomes" id="UP000253562"/>
    </source>
</evidence>
<sequence length="128" mass="13279">MYRALGLVAVIALLPIFGCGGNGGNKVIATVSYEDGSPVPLGQVRFVSDDYETFGKIENGKVDIGSMDGGVPNGTYKVAVQATEQGGAEGGTYGKPLVDAKYGNPNTSGIEIKVEENKDIEIVVGKKP</sequence>
<reference evidence="1 2" key="1">
    <citation type="submission" date="2018-07" db="EMBL/GenBank/DDBJ databases">
        <title>Comparative genomes isolates from brazilian mangrove.</title>
        <authorList>
            <person name="De Araujo J.E."/>
            <person name="Taketani R.G."/>
            <person name="Silva M.C.P."/>
            <person name="Lourenco M.V."/>
            <person name="Oliveira V.M."/>
            <person name="Andreote F.D."/>
        </authorList>
    </citation>
    <scope>NUCLEOTIDE SEQUENCE [LARGE SCALE GENOMIC DNA]</scope>
    <source>
        <strain evidence="1 2">HEX PRIS-MGV</strain>
    </source>
</reference>
<dbReference type="Proteomes" id="UP000253562">
    <property type="component" value="Unassembled WGS sequence"/>
</dbReference>
<dbReference type="RefSeq" id="WP_114368370.1">
    <property type="nucleotide sequence ID" value="NZ_QPEX01000011.1"/>
</dbReference>
<evidence type="ECO:0000313" key="1">
    <source>
        <dbReference type="EMBL" id="RCS52946.1"/>
    </source>
</evidence>
<evidence type="ECO:0008006" key="3">
    <source>
        <dbReference type="Google" id="ProtNLM"/>
    </source>
</evidence>
<gene>
    <name evidence="1" type="ORF">DTL42_09010</name>
</gene>
<dbReference type="OrthoDB" id="282458at2"/>